<dbReference type="Proteomes" id="UP000681341">
    <property type="component" value="Unassembled WGS sequence"/>
</dbReference>
<dbReference type="EMBL" id="JAGFNP010000016">
    <property type="protein sequence ID" value="MBO3735561.1"/>
    <property type="molecule type" value="Genomic_DNA"/>
</dbReference>
<dbReference type="RefSeq" id="WP_208499204.1">
    <property type="nucleotide sequence ID" value="NZ_JAGFNP010000016.1"/>
</dbReference>
<keyword evidence="2" id="KW-1185">Reference proteome</keyword>
<organism evidence="1 2">
    <name type="scientific">Glycomyces niveus</name>
    <dbReference type="NCBI Taxonomy" id="2820287"/>
    <lineage>
        <taxon>Bacteria</taxon>
        <taxon>Bacillati</taxon>
        <taxon>Actinomycetota</taxon>
        <taxon>Actinomycetes</taxon>
        <taxon>Glycomycetales</taxon>
        <taxon>Glycomycetaceae</taxon>
        <taxon>Glycomyces</taxon>
    </lineage>
</organism>
<evidence type="ECO:0000313" key="2">
    <source>
        <dbReference type="Proteomes" id="UP000681341"/>
    </source>
</evidence>
<evidence type="ECO:0000313" key="1">
    <source>
        <dbReference type="EMBL" id="MBO3735561.1"/>
    </source>
</evidence>
<gene>
    <name evidence="1" type="ORF">J5V16_22285</name>
</gene>
<proteinExistence type="predicted"/>
<sequence>MVVRTEGIRSLEEVVVAVLGRPALPAITGGKRRWSIVVDGAAVGELTQSWQHPRWWPPIDWSASPSSLFKGDRVVFRLVDIEEA</sequence>
<protein>
    <submittedName>
        <fullName evidence="1">Uncharacterized protein</fullName>
    </submittedName>
</protein>
<accession>A0ABS3U9V2</accession>
<comment type="caution">
    <text evidence="1">The sequence shown here is derived from an EMBL/GenBank/DDBJ whole genome shotgun (WGS) entry which is preliminary data.</text>
</comment>
<reference evidence="1 2" key="1">
    <citation type="submission" date="2021-03" db="EMBL/GenBank/DDBJ databases">
        <title>Glycomyces sp. nov., a novel actinomycete isolated from soil.</title>
        <authorList>
            <person name="Yang X."/>
            <person name="Xu X."/>
        </authorList>
    </citation>
    <scope>NUCLEOTIDE SEQUENCE [LARGE SCALE GENOMIC DNA]</scope>
    <source>
        <strain evidence="1 2">NEAU-S30</strain>
    </source>
</reference>
<name>A0ABS3U9V2_9ACTN</name>